<proteinExistence type="predicted"/>
<name>A0A2N5UNK0_9BASI</name>
<comment type="caution">
    <text evidence="2">The sequence shown here is derived from an EMBL/GenBank/DDBJ whole genome shotgun (WGS) entry which is preliminary data.</text>
</comment>
<sequence>MITQTEQYIEFGSAKTHSLLANNSRPVYINPTFPRLAALQVSPHPLSHTIFRPPSSPKSNKLPCCLLLKPNPTSLKPPMARSPNPPGTLGAPLPNRPPVNPPPANPPRPLPQLPVRGAARVTRSNAIHLPSAPASLSLNNIPLNGKLVNKALGLTPAATPPPPKARSQLPPMKASSVNYRTLPLPQPPIRIPKWRRQGLIILLPADLPEELRNIQLDAQLTQDDST</sequence>
<feature type="region of interest" description="Disordered" evidence="1">
    <location>
        <begin position="70"/>
        <end position="112"/>
    </location>
</feature>
<protein>
    <submittedName>
        <fullName evidence="2">Uncharacterized protein</fullName>
    </submittedName>
</protein>
<reference evidence="2 3" key="1">
    <citation type="submission" date="2017-11" db="EMBL/GenBank/DDBJ databases">
        <title>De novo assembly and phasing of dikaryotic genomes from two isolates of Puccinia coronata f. sp. avenae, the causal agent of oat crown rust.</title>
        <authorList>
            <person name="Miller M.E."/>
            <person name="Zhang Y."/>
            <person name="Omidvar V."/>
            <person name="Sperschneider J."/>
            <person name="Schwessinger B."/>
            <person name="Raley C."/>
            <person name="Palmer J.M."/>
            <person name="Garnica D."/>
            <person name="Upadhyaya N."/>
            <person name="Rathjen J."/>
            <person name="Taylor J.M."/>
            <person name="Park R.F."/>
            <person name="Dodds P.N."/>
            <person name="Hirsch C.D."/>
            <person name="Kianian S.F."/>
            <person name="Figueroa M."/>
        </authorList>
    </citation>
    <scope>NUCLEOTIDE SEQUENCE [LARGE SCALE GENOMIC DNA]</scope>
    <source>
        <strain evidence="2">12SD80</strain>
    </source>
</reference>
<dbReference type="Proteomes" id="UP000235392">
    <property type="component" value="Unassembled WGS sequence"/>
</dbReference>
<evidence type="ECO:0000256" key="1">
    <source>
        <dbReference type="SAM" id="MobiDB-lite"/>
    </source>
</evidence>
<dbReference type="AlphaFoldDB" id="A0A2N5UNK0"/>
<evidence type="ECO:0000313" key="2">
    <source>
        <dbReference type="EMBL" id="PLW39341.1"/>
    </source>
</evidence>
<gene>
    <name evidence="2" type="ORF">PCASD_05022</name>
</gene>
<evidence type="ECO:0000313" key="3">
    <source>
        <dbReference type="Proteomes" id="UP000235392"/>
    </source>
</evidence>
<accession>A0A2N5UNK0</accession>
<dbReference type="EMBL" id="PGCI01000116">
    <property type="protein sequence ID" value="PLW39341.1"/>
    <property type="molecule type" value="Genomic_DNA"/>
</dbReference>
<feature type="compositionally biased region" description="Pro residues" evidence="1">
    <location>
        <begin position="94"/>
        <end position="112"/>
    </location>
</feature>
<organism evidence="2 3">
    <name type="scientific">Puccinia coronata f. sp. avenae</name>
    <dbReference type="NCBI Taxonomy" id="200324"/>
    <lineage>
        <taxon>Eukaryota</taxon>
        <taxon>Fungi</taxon>
        <taxon>Dikarya</taxon>
        <taxon>Basidiomycota</taxon>
        <taxon>Pucciniomycotina</taxon>
        <taxon>Pucciniomycetes</taxon>
        <taxon>Pucciniales</taxon>
        <taxon>Pucciniaceae</taxon>
        <taxon>Puccinia</taxon>
    </lineage>
</organism>